<dbReference type="KEGG" id="lue:DCD74_09485"/>
<dbReference type="RefSeq" id="WP_112927093.1">
    <property type="nucleotide sequence ID" value="NZ_CP029556.1"/>
</dbReference>
<organism evidence="2 3">
    <name type="scientific">Solilutibacter oculi</name>
    <dbReference type="NCBI Taxonomy" id="2698682"/>
    <lineage>
        <taxon>Bacteria</taxon>
        <taxon>Pseudomonadati</taxon>
        <taxon>Pseudomonadota</taxon>
        <taxon>Gammaproteobacteria</taxon>
        <taxon>Lysobacterales</taxon>
        <taxon>Lysobacteraceae</taxon>
        <taxon>Solilutibacter</taxon>
    </lineage>
</organism>
<keyword evidence="3" id="KW-1185">Reference proteome</keyword>
<evidence type="ECO:0000313" key="2">
    <source>
        <dbReference type="EMBL" id="AXA84881.1"/>
    </source>
</evidence>
<accession>A0A344J771</accession>
<reference evidence="3" key="1">
    <citation type="submission" date="2018-05" db="EMBL/GenBank/DDBJ databases">
        <title>Luteimonas pekinense sp. nov., isolated from human Meibomian gland secretions, Beijing, China.</title>
        <authorList>
            <person name="Wen T."/>
            <person name="Bai H."/>
            <person name="Lv H."/>
        </authorList>
    </citation>
    <scope>NUCLEOTIDE SEQUENCE [LARGE SCALE GENOMIC DNA]</scope>
    <source>
        <strain evidence="3">83-4</strain>
    </source>
</reference>
<dbReference type="AlphaFoldDB" id="A0A344J771"/>
<name>A0A344J771_9GAMM</name>
<dbReference type="Proteomes" id="UP000251842">
    <property type="component" value="Chromosome"/>
</dbReference>
<proteinExistence type="predicted"/>
<dbReference type="EMBL" id="CP029556">
    <property type="protein sequence ID" value="AXA84881.1"/>
    <property type="molecule type" value="Genomic_DNA"/>
</dbReference>
<sequence length="86" mass="9528">MPASKFGPLAWTCIALMLAAGCAMAQPPSGTGFDQTYRTLFGPDSYDRSPAYYQQLVAKLRDELPPDDPARALRLFAAECTDQPWW</sequence>
<feature type="chain" id="PRO_5016765405" evidence="1">
    <location>
        <begin position="26"/>
        <end position="86"/>
    </location>
</feature>
<gene>
    <name evidence="2" type="ORF">DCD74_09485</name>
</gene>
<dbReference type="PROSITE" id="PS51257">
    <property type="entry name" value="PROKAR_LIPOPROTEIN"/>
    <property type="match status" value="1"/>
</dbReference>
<feature type="signal peptide" evidence="1">
    <location>
        <begin position="1"/>
        <end position="25"/>
    </location>
</feature>
<evidence type="ECO:0000256" key="1">
    <source>
        <dbReference type="SAM" id="SignalP"/>
    </source>
</evidence>
<evidence type="ECO:0000313" key="3">
    <source>
        <dbReference type="Proteomes" id="UP000251842"/>
    </source>
</evidence>
<protein>
    <submittedName>
        <fullName evidence="2">Uncharacterized protein</fullName>
    </submittedName>
</protein>
<keyword evidence="1" id="KW-0732">Signal</keyword>